<evidence type="ECO:0000313" key="2">
    <source>
        <dbReference type="Proteomes" id="UP000537161"/>
    </source>
</evidence>
<proteinExistence type="predicted"/>
<keyword evidence="2" id="KW-1185">Reference proteome</keyword>
<sequence length="53" mass="5713">MDEELQAALEVLVQIDDADGIFDRQADGGGYRSEALESALDVVRRHLPAQGAT</sequence>
<gene>
    <name evidence="1" type="ORF">FHR21_003586</name>
</gene>
<name>A0A7W9ERY4_9SPHN</name>
<dbReference type="EMBL" id="JACIJH010000015">
    <property type="protein sequence ID" value="MBB5708207.1"/>
    <property type="molecule type" value="Genomic_DNA"/>
</dbReference>
<dbReference type="RefSeq" id="WP_184100736.1">
    <property type="nucleotide sequence ID" value="NZ_JACIJH010000015.1"/>
</dbReference>
<reference evidence="1 2" key="1">
    <citation type="submission" date="2020-08" db="EMBL/GenBank/DDBJ databases">
        <title>Genomic Encyclopedia of Type Strains, Phase IV (KMG-IV): sequencing the most valuable type-strain genomes for metagenomic binning, comparative biology and taxonomic classification.</title>
        <authorList>
            <person name="Goeker M."/>
        </authorList>
    </citation>
    <scope>NUCLEOTIDE SEQUENCE [LARGE SCALE GENOMIC DNA]</scope>
    <source>
        <strain evidence="1 2">DSM 27163</strain>
    </source>
</reference>
<dbReference type="Proteomes" id="UP000537161">
    <property type="component" value="Unassembled WGS sequence"/>
</dbReference>
<comment type="caution">
    <text evidence="1">The sequence shown here is derived from an EMBL/GenBank/DDBJ whole genome shotgun (WGS) entry which is preliminary data.</text>
</comment>
<organism evidence="1 2">
    <name type="scientific">Sphingopyxis panaciterrulae</name>
    <dbReference type="NCBI Taxonomy" id="462372"/>
    <lineage>
        <taxon>Bacteria</taxon>
        <taxon>Pseudomonadati</taxon>
        <taxon>Pseudomonadota</taxon>
        <taxon>Alphaproteobacteria</taxon>
        <taxon>Sphingomonadales</taxon>
        <taxon>Sphingomonadaceae</taxon>
        <taxon>Sphingopyxis</taxon>
    </lineage>
</organism>
<accession>A0A7W9ERY4</accession>
<evidence type="ECO:0000313" key="1">
    <source>
        <dbReference type="EMBL" id="MBB5708207.1"/>
    </source>
</evidence>
<dbReference type="AlphaFoldDB" id="A0A7W9ERY4"/>
<protein>
    <submittedName>
        <fullName evidence="1">Uncharacterized protein</fullName>
    </submittedName>
</protein>